<accession>A0ABS3WDJ1</accession>
<reference evidence="5 6" key="1">
    <citation type="submission" date="2021-03" db="EMBL/GenBank/DDBJ databases">
        <title>Paenibacillus artemisicola MWE-103 whole genome sequence.</title>
        <authorList>
            <person name="Ham Y.J."/>
        </authorList>
    </citation>
    <scope>NUCLEOTIDE SEQUENCE [LARGE SCALE GENOMIC DNA]</scope>
    <source>
        <strain evidence="5 6">MWE-103</strain>
    </source>
</reference>
<dbReference type="PROSITE" id="PS50112">
    <property type="entry name" value="PAS"/>
    <property type="match status" value="1"/>
</dbReference>
<feature type="domain" description="PAS" evidence="2">
    <location>
        <begin position="235"/>
        <end position="298"/>
    </location>
</feature>
<dbReference type="InterPro" id="IPR029787">
    <property type="entry name" value="Nucleotide_cyclase"/>
</dbReference>
<keyword evidence="1" id="KW-0472">Membrane</keyword>
<dbReference type="InterPro" id="IPR052155">
    <property type="entry name" value="Biofilm_reg_signaling"/>
</dbReference>
<dbReference type="Pfam" id="PF00990">
    <property type="entry name" value="GGDEF"/>
    <property type="match status" value="1"/>
</dbReference>
<dbReference type="SUPFAM" id="SSF55785">
    <property type="entry name" value="PYP-like sensor domain (PAS domain)"/>
    <property type="match status" value="1"/>
</dbReference>
<evidence type="ECO:0000313" key="5">
    <source>
        <dbReference type="EMBL" id="MBO7746377.1"/>
    </source>
</evidence>
<dbReference type="PANTHER" id="PTHR44757:SF2">
    <property type="entry name" value="BIOFILM ARCHITECTURE MAINTENANCE PROTEIN MBAA"/>
    <property type="match status" value="1"/>
</dbReference>
<dbReference type="Gene3D" id="3.30.450.20">
    <property type="entry name" value="PAS domain"/>
    <property type="match status" value="1"/>
</dbReference>
<keyword evidence="1" id="KW-1133">Transmembrane helix</keyword>
<dbReference type="InterPro" id="IPR001633">
    <property type="entry name" value="EAL_dom"/>
</dbReference>
<dbReference type="InterPro" id="IPR035965">
    <property type="entry name" value="PAS-like_dom_sf"/>
</dbReference>
<evidence type="ECO:0000259" key="2">
    <source>
        <dbReference type="PROSITE" id="PS50112"/>
    </source>
</evidence>
<dbReference type="PROSITE" id="PS50887">
    <property type="entry name" value="GGDEF"/>
    <property type="match status" value="1"/>
</dbReference>
<dbReference type="SMART" id="SM00052">
    <property type="entry name" value="EAL"/>
    <property type="match status" value="1"/>
</dbReference>
<keyword evidence="1" id="KW-0812">Transmembrane</keyword>
<dbReference type="NCBIfam" id="TIGR00229">
    <property type="entry name" value="sensory_box"/>
    <property type="match status" value="1"/>
</dbReference>
<dbReference type="PROSITE" id="PS50883">
    <property type="entry name" value="EAL"/>
    <property type="match status" value="1"/>
</dbReference>
<dbReference type="InterPro" id="IPR043128">
    <property type="entry name" value="Rev_trsase/Diguanyl_cyclase"/>
</dbReference>
<dbReference type="Gene3D" id="3.20.20.450">
    <property type="entry name" value="EAL domain"/>
    <property type="match status" value="1"/>
</dbReference>
<dbReference type="SUPFAM" id="SSF55073">
    <property type="entry name" value="Nucleotide cyclase"/>
    <property type="match status" value="1"/>
</dbReference>
<dbReference type="InterPro" id="IPR000014">
    <property type="entry name" value="PAS"/>
</dbReference>
<sequence length="785" mass="86992">MFYDGHLLLMLVPILFLFHASVVIFRRNPAGPENRAACMVTLLLLLLFILDFAQLIVPHSAIRTLTAAAKYPAMLLAAGAGFCLHVVFTRNYHRIPPRAGIAAALLPFAGYMLQLALSGPSAFIARVDEHGHWTREAPTAALGVYLSAGCAFMLLNAALAIMAWRRSDARFDRSRFLALLRTDLVYLAAAAALAVFGALVGRHALIPSTYMLLPGLAWSVALSLMMINSDFLPRLSRRYEVLFQMSPAPILIVDAAARIRDANPKAREMFGLRGEPGQAEYLEPLFAAEDRELFREMYASYPDIRWHSKELAMRGADGQPLSVLLDMETMAENGEPYGIAIIRDITQRKSIERRTDYLARHDLLTGLPNRSAFKRSLDEAMASKNDAPTFDAVLLVDLDRFKLINDTLGHQCGDDVLKIISGRFRDCLGEEHLLARAGGDEFMLLVRGAAEFDEIIRVAERMQGALEAPVFVLGGEYYTTASIGISLFPGDGATADAIIKNADIAMYHAKSNGGSQYRFYSKELNASIKRMVDMEASLRRALEENEFYVVYQPQTDIASGRTIGAEALVRWNSKAHGRVSPADFIPLAEQSGLILKLGQWVLEEACREAKRWEQAGWTSLKISVNVSAKQFKQPDFADVVKDILKDTGLDPRKLCIEITESVVIDKLMFTLKMLDELVALGVEISIDDFGTGYSSLSLLRQLPISVIKIDQSFIAEMVEVQSVRSVVAAMITMSHHLGKTVVAEGIESEQQMAWLREMGCDNGQGYFIDKPLTAELMRARLKNIS</sequence>
<dbReference type="Pfam" id="PF00563">
    <property type="entry name" value="EAL"/>
    <property type="match status" value="1"/>
</dbReference>
<dbReference type="Proteomes" id="UP000670947">
    <property type="component" value="Unassembled WGS sequence"/>
</dbReference>
<dbReference type="PANTHER" id="PTHR44757">
    <property type="entry name" value="DIGUANYLATE CYCLASE DGCP"/>
    <property type="match status" value="1"/>
</dbReference>
<feature type="transmembrane region" description="Helical" evidence="1">
    <location>
        <begin position="100"/>
        <end position="124"/>
    </location>
</feature>
<dbReference type="RefSeq" id="WP_208849160.1">
    <property type="nucleotide sequence ID" value="NZ_JAGGDJ010000017.1"/>
</dbReference>
<feature type="domain" description="EAL" evidence="3">
    <location>
        <begin position="531"/>
        <end position="785"/>
    </location>
</feature>
<dbReference type="CDD" id="cd00130">
    <property type="entry name" value="PAS"/>
    <property type="match status" value="1"/>
</dbReference>
<dbReference type="Pfam" id="PF13188">
    <property type="entry name" value="PAS_8"/>
    <property type="match status" value="1"/>
</dbReference>
<dbReference type="EMBL" id="JAGGDJ010000017">
    <property type="protein sequence ID" value="MBO7746377.1"/>
    <property type="molecule type" value="Genomic_DNA"/>
</dbReference>
<name>A0ABS3WDJ1_9BACL</name>
<organism evidence="5 6">
    <name type="scientific">Paenibacillus artemisiicola</name>
    <dbReference type="NCBI Taxonomy" id="1172618"/>
    <lineage>
        <taxon>Bacteria</taxon>
        <taxon>Bacillati</taxon>
        <taxon>Bacillota</taxon>
        <taxon>Bacilli</taxon>
        <taxon>Bacillales</taxon>
        <taxon>Paenibacillaceae</taxon>
        <taxon>Paenibacillus</taxon>
    </lineage>
</organism>
<dbReference type="CDD" id="cd01948">
    <property type="entry name" value="EAL"/>
    <property type="match status" value="1"/>
</dbReference>
<feature type="transmembrane region" description="Helical" evidence="1">
    <location>
        <begin position="144"/>
        <end position="164"/>
    </location>
</feature>
<keyword evidence="6" id="KW-1185">Reference proteome</keyword>
<protein>
    <submittedName>
        <fullName evidence="5">EAL domain-containing protein</fullName>
    </submittedName>
</protein>
<evidence type="ECO:0000313" key="6">
    <source>
        <dbReference type="Proteomes" id="UP000670947"/>
    </source>
</evidence>
<feature type="transmembrane region" description="Helical" evidence="1">
    <location>
        <begin position="184"/>
        <end position="205"/>
    </location>
</feature>
<dbReference type="InterPro" id="IPR000160">
    <property type="entry name" value="GGDEF_dom"/>
</dbReference>
<evidence type="ECO:0000259" key="3">
    <source>
        <dbReference type="PROSITE" id="PS50883"/>
    </source>
</evidence>
<feature type="transmembrane region" description="Helical" evidence="1">
    <location>
        <begin position="6"/>
        <end position="25"/>
    </location>
</feature>
<feature type="transmembrane region" description="Helical" evidence="1">
    <location>
        <begin position="37"/>
        <end position="57"/>
    </location>
</feature>
<dbReference type="InterPro" id="IPR035919">
    <property type="entry name" value="EAL_sf"/>
</dbReference>
<proteinExistence type="predicted"/>
<dbReference type="CDD" id="cd01949">
    <property type="entry name" value="GGDEF"/>
    <property type="match status" value="1"/>
</dbReference>
<dbReference type="SMART" id="SM00091">
    <property type="entry name" value="PAS"/>
    <property type="match status" value="1"/>
</dbReference>
<comment type="caution">
    <text evidence="5">The sequence shown here is derived from an EMBL/GenBank/DDBJ whole genome shotgun (WGS) entry which is preliminary data.</text>
</comment>
<gene>
    <name evidence="5" type="ORF">I8J29_19375</name>
</gene>
<evidence type="ECO:0000256" key="1">
    <source>
        <dbReference type="SAM" id="Phobius"/>
    </source>
</evidence>
<dbReference type="NCBIfam" id="TIGR00254">
    <property type="entry name" value="GGDEF"/>
    <property type="match status" value="1"/>
</dbReference>
<dbReference type="Gene3D" id="3.30.70.270">
    <property type="match status" value="1"/>
</dbReference>
<dbReference type="SUPFAM" id="SSF141868">
    <property type="entry name" value="EAL domain-like"/>
    <property type="match status" value="1"/>
</dbReference>
<feature type="transmembrane region" description="Helical" evidence="1">
    <location>
        <begin position="69"/>
        <end position="88"/>
    </location>
</feature>
<feature type="domain" description="GGDEF" evidence="4">
    <location>
        <begin position="389"/>
        <end position="522"/>
    </location>
</feature>
<evidence type="ECO:0000259" key="4">
    <source>
        <dbReference type="PROSITE" id="PS50887"/>
    </source>
</evidence>
<dbReference type="SMART" id="SM00267">
    <property type="entry name" value="GGDEF"/>
    <property type="match status" value="1"/>
</dbReference>